<reference evidence="1" key="1">
    <citation type="submission" date="2018-10" db="EMBL/GenBank/DDBJ databases">
        <title>Hidden diversity of soil giant viruses.</title>
        <authorList>
            <person name="Schulz F."/>
            <person name="Alteio L."/>
            <person name="Goudeau D."/>
            <person name="Ryan E.M."/>
            <person name="Malmstrom R.R."/>
            <person name="Blanchard J."/>
            <person name="Woyke T."/>
        </authorList>
    </citation>
    <scope>NUCLEOTIDE SEQUENCE</scope>
    <source>
        <strain evidence="1">HYV1</strain>
    </source>
</reference>
<evidence type="ECO:0000313" key="1">
    <source>
        <dbReference type="EMBL" id="AYV84701.1"/>
    </source>
</evidence>
<proteinExistence type="predicted"/>
<dbReference type="EMBL" id="MK072416">
    <property type="protein sequence ID" value="AYV84701.1"/>
    <property type="molecule type" value="Genomic_DNA"/>
</dbReference>
<name>A0A3G5AEK0_9VIRU</name>
<sequence>MKKNHCSCNCGCNDNIPCLEEMYTDIYTYLEKNNCYCNGLIDKITCPYLMDMYIPAAAIVCGYNIENIEMTTNSITIESQDIIPFNYYSSNDVVAGSDGVTLLGGVPAIMAINLIFYRLQAFSTDPSISFLQAVVHLVVLRNDKIYYFKFLNAQTDDPDQVNFNHTIVIDLFPEDIIKLYDGRGDPHGGLNIIGADRPMPNTFSMSLILRP</sequence>
<accession>A0A3G5AEK0</accession>
<gene>
    <name evidence="1" type="ORF">Hyperionvirus34_25</name>
</gene>
<protein>
    <submittedName>
        <fullName evidence="1">Uncharacterized protein</fullName>
    </submittedName>
</protein>
<organism evidence="1">
    <name type="scientific">Hyperionvirus sp</name>
    <dbReference type="NCBI Taxonomy" id="2487770"/>
    <lineage>
        <taxon>Viruses</taxon>
        <taxon>Varidnaviria</taxon>
        <taxon>Bamfordvirae</taxon>
        <taxon>Nucleocytoviricota</taxon>
        <taxon>Megaviricetes</taxon>
        <taxon>Imitervirales</taxon>
        <taxon>Mimiviridae</taxon>
        <taxon>Klosneuvirinae</taxon>
    </lineage>
</organism>